<feature type="domain" description="PglD N-terminal" evidence="5">
    <location>
        <begin position="4"/>
        <end position="78"/>
    </location>
</feature>
<dbReference type="InterPro" id="IPR041561">
    <property type="entry name" value="PglD_N"/>
</dbReference>
<dbReference type="PROSITE" id="PS00101">
    <property type="entry name" value="HEXAPEP_TRANSFERASES"/>
    <property type="match status" value="1"/>
</dbReference>
<reference evidence="6 7" key="1">
    <citation type="submission" date="2020-07" db="EMBL/GenBank/DDBJ databases">
        <authorList>
            <person name="Criscuolo A."/>
        </authorList>
    </citation>
    <scope>NUCLEOTIDE SEQUENCE [LARGE SCALE GENOMIC DNA]</scope>
    <source>
        <strain evidence="6">CIP107946</strain>
    </source>
</reference>
<dbReference type="InterPro" id="IPR001451">
    <property type="entry name" value="Hexapep"/>
</dbReference>
<comment type="caution">
    <text evidence="6">The sequence shown here is derived from an EMBL/GenBank/DDBJ whole genome shotgun (WGS) entry which is preliminary data.</text>
</comment>
<evidence type="ECO:0000259" key="5">
    <source>
        <dbReference type="Pfam" id="PF17836"/>
    </source>
</evidence>
<feature type="binding site" evidence="4">
    <location>
        <position position="143"/>
    </location>
    <ligand>
        <name>acetyl-CoA</name>
        <dbReference type="ChEBI" id="CHEBI:57288"/>
    </ligand>
</feature>
<evidence type="ECO:0000256" key="1">
    <source>
        <dbReference type="ARBA" id="ARBA00022679"/>
    </source>
</evidence>
<dbReference type="Gene3D" id="3.40.50.20">
    <property type="match status" value="1"/>
</dbReference>
<dbReference type="Pfam" id="PF17836">
    <property type="entry name" value="PglD_N"/>
    <property type="match status" value="1"/>
</dbReference>
<keyword evidence="7" id="KW-1185">Reference proteome</keyword>
<name>A0A6V7RNI0_9BACL</name>
<dbReference type="EMBL" id="CAJEWB010000012">
    <property type="protein sequence ID" value="CAD2079267.1"/>
    <property type="molecule type" value="Genomic_DNA"/>
</dbReference>
<dbReference type="InterPro" id="IPR020019">
    <property type="entry name" value="AcTrfase_PglD-like"/>
</dbReference>
<evidence type="ECO:0000256" key="2">
    <source>
        <dbReference type="ARBA" id="ARBA00022737"/>
    </source>
</evidence>
<protein>
    <submittedName>
        <fullName evidence="6">Acetyltransferase EpsM</fullName>
        <ecNumber evidence="6">2.3.1.-</ecNumber>
    </submittedName>
</protein>
<dbReference type="SUPFAM" id="SSF51161">
    <property type="entry name" value="Trimeric LpxA-like enzymes"/>
    <property type="match status" value="1"/>
</dbReference>
<dbReference type="InterPro" id="IPR018357">
    <property type="entry name" value="Hexapep_transf_CS"/>
</dbReference>
<feature type="site" description="Increases basicity of active site His" evidence="3">
    <location>
        <position position="135"/>
    </location>
</feature>
<accession>A0A6V7RNI0</accession>
<keyword evidence="2" id="KW-0677">Repeat</keyword>
<dbReference type="Proteomes" id="UP000588186">
    <property type="component" value="Unassembled WGS sequence"/>
</dbReference>
<dbReference type="InterPro" id="IPR050179">
    <property type="entry name" value="Trans_hexapeptide_repeat"/>
</dbReference>
<keyword evidence="1 6" id="KW-0808">Transferase</keyword>
<dbReference type="InterPro" id="IPR011004">
    <property type="entry name" value="Trimer_LpxA-like_sf"/>
</dbReference>
<evidence type="ECO:0000256" key="4">
    <source>
        <dbReference type="PIRSR" id="PIRSR620019-2"/>
    </source>
</evidence>
<evidence type="ECO:0000313" key="7">
    <source>
        <dbReference type="Proteomes" id="UP000588186"/>
    </source>
</evidence>
<dbReference type="Pfam" id="PF00132">
    <property type="entry name" value="Hexapep"/>
    <property type="match status" value="1"/>
</dbReference>
<sequence length="209" mass="22683">MKPLILIGVGGHSKVIRDIVNQSDEYKLVGYLDNKFEHYYEDNGIFFDSLINIKKYICNNYFFIAIGDNNIRKKIVDSINLPLYKYPVLVHKDATLSKDTVINNGTVVMAKSVINSSTKIGTHCIINTGAIVEHDNEVSDYVHISPGSVVTGGVVIGQRTQVGAGATVIPNVTIGENVIVGAGSTVLNNIEDNIIVVGSPALKLKENNI</sequence>
<organism evidence="6 7">
    <name type="scientific">Phocicoccus pinnipedialis</name>
    <dbReference type="NCBI Taxonomy" id="110845"/>
    <lineage>
        <taxon>Bacteria</taxon>
        <taxon>Bacillati</taxon>
        <taxon>Bacillota</taxon>
        <taxon>Bacilli</taxon>
        <taxon>Bacillales</taxon>
        <taxon>Salinicoccaceae</taxon>
        <taxon>Phocicoccus</taxon>
    </lineage>
</organism>
<dbReference type="GO" id="GO:0016746">
    <property type="term" value="F:acyltransferase activity"/>
    <property type="evidence" value="ECO:0007669"/>
    <property type="project" value="UniProtKB-KW"/>
</dbReference>
<dbReference type="CDD" id="cd03360">
    <property type="entry name" value="LbH_AT_putative"/>
    <property type="match status" value="1"/>
</dbReference>
<dbReference type="EC" id="2.3.1.-" evidence="6"/>
<dbReference type="RefSeq" id="WP_186078320.1">
    <property type="nucleotide sequence ID" value="NZ_CAJEWB010000012.1"/>
</dbReference>
<dbReference type="Gene3D" id="2.160.10.10">
    <property type="entry name" value="Hexapeptide repeat proteins"/>
    <property type="match status" value="1"/>
</dbReference>
<feature type="active site" description="Proton acceptor" evidence="3">
    <location>
        <position position="134"/>
    </location>
</feature>
<dbReference type="NCBIfam" id="TIGR03570">
    <property type="entry name" value="NeuD_NnaD"/>
    <property type="match status" value="1"/>
</dbReference>
<dbReference type="PANTHER" id="PTHR43300:SF7">
    <property type="entry name" value="UDP-N-ACETYLBACILLOSAMINE N-ACETYLTRANSFERASE"/>
    <property type="match status" value="1"/>
</dbReference>
<keyword evidence="6" id="KW-0012">Acyltransferase</keyword>
<dbReference type="PANTHER" id="PTHR43300">
    <property type="entry name" value="ACETYLTRANSFERASE"/>
    <property type="match status" value="1"/>
</dbReference>
<feature type="binding site" evidence="4">
    <location>
        <position position="67"/>
    </location>
    <ligand>
        <name>substrate</name>
    </ligand>
</feature>
<proteinExistence type="predicted"/>
<evidence type="ECO:0000256" key="3">
    <source>
        <dbReference type="PIRSR" id="PIRSR620019-1"/>
    </source>
</evidence>
<dbReference type="AlphaFoldDB" id="A0A6V7RNI0"/>
<evidence type="ECO:0000313" key="6">
    <source>
        <dbReference type="EMBL" id="CAD2079267.1"/>
    </source>
</evidence>
<gene>
    <name evidence="6" type="primary">epsM</name>
    <name evidence="6" type="ORF">JEOPIN946_01543</name>
</gene>